<gene>
    <name evidence="6" type="ORF">JCM7686_1347</name>
</gene>
<dbReference type="AlphaFoldDB" id="S5YAJ5"/>
<dbReference type="HOGENOM" id="CLU_014322_2_1_5"/>
<dbReference type="PANTHER" id="PTHR30404">
    <property type="entry name" value="N-ACETYLMURAMOYL-L-ALANINE AMIDASE"/>
    <property type="match status" value="1"/>
</dbReference>
<dbReference type="PATRIC" id="fig|1367847.3.peg.1317"/>
<evidence type="ECO:0000259" key="5">
    <source>
        <dbReference type="SMART" id="SM00646"/>
    </source>
</evidence>
<dbReference type="eggNOG" id="COG0860">
    <property type="taxonomic scope" value="Bacteria"/>
</dbReference>
<comment type="catalytic activity">
    <reaction evidence="1">
        <text>Hydrolyzes the link between N-acetylmuramoyl residues and L-amino acid residues in certain cell-wall glycopeptides.</text>
        <dbReference type="EC" id="3.5.1.28"/>
    </reaction>
</comment>
<keyword evidence="7" id="KW-1185">Reference proteome</keyword>
<dbReference type="Gene3D" id="3.40.630.40">
    <property type="entry name" value="Zn-dependent exopeptidases"/>
    <property type="match status" value="1"/>
</dbReference>
<dbReference type="EMBL" id="CP006650">
    <property type="protein sequence ID" value="AGT08448.1"/>
    <property type="molecule type" value="Genomic_DNA"/>
</dbReference>
<dbReference type="GO" id="GO:0030288">
    <property type="term" value="C:outer membrane-bounded periplasmic space"/>
    <property type="evidence" value="ECO:0007669"/>
    <property type="project" value="TreeGrafter"/>
</dbReference>
<proteinExistence type="predicted"/>
<evidence type="ECO:0000313" key="7">
    <source>
        <dbReference type="Proteomes" id="UP000015480"/>
    </source>
</evidence>
<dbReference type="GO" id="GO:0009253">
    <property type="term" value="P:peptidoglycan catabolic process"/>
    <property type="evidence" value="ECO:0007669"/>
    <property type="project" value="InterPro"/>
</dbReference>
<name>S5YAJ5_PARAH</name>
<dbReference type="Proteomes" id="UP000015480">
    <property type="component" value="Chromosome"/>
</dbReference>
<dbReference type="STRING" id="1367847.JCM7686_1347"/>
<dbReference type="OrthoDB" id="9806267at2"/>
<evidence type="ECO:0000256" key="2">
    <source>
        <dbReference type="ARBA" id="ARBA00011901"/>
    </source>
</evidence>
<dbReference type="CDD" id="cd02696">
    <property type="entry name" value="MurNAc-LAA"/>
    <property type="match status" value="1"/>
</dbReference>
<dbReference type="SUPFAM" id="SSF53187">
    <property type="entry name" value="Zn-dependent exopeptidases"/>
    <property type="match status" value="1"/>
</dbReference>
<dbReference type="SMART" id="SM00646">
    <property type="entry name" value="Ami_3"/>
    <property type="match status" value="1"/>
</dbReference>
<evidence type="ECO:0000256" key="3">
    <source>
        <dbReference type="ARBA" id="ARBA00022801"/>
    </source>
</evidence>
<dbReference type="InterPro" id="IPR002508">
    <property type="entry name" value="MurNAc-LAA_cat"/>
</dbReference>
<dbReference type="KEGG" id="pami:JCM7686_1347"/>
<dbReference type="PANTHER" id="PTHR30404:SF0">
    <property type="entry name" value="N-ACETYLMURAMOYL-L-ALANINE AMIDASE AMIC"/>
    <property type="match status" value="1"/>
</dbReference>
<accession>S5YAJ5</accession>
<dbReference type="Pfam" id="PF01520">
    <property type="entry name" value="Amidase_3"/>
    <property type="match status" value="1"/>
</dbReference>
<protein>
    <recommendedName>
        <fullName evidence="2">N-acetylmuramoyl-L-alanine amidase</fullName>
        <ecNumber evidence="2">3.5.1.28</ecNumber>
    </recommendedName>
</protein>
<dbReference type="RefSeq" id="WP_020950086.1">
    <property type="nucleotide sequence ID" value="NC_022041.1"/>
</dbReference>
<dbReference type="InterPro" id="IPR050695">
    <property type="entry name" value="N-acetylmuramoyl_amidase_3"/>
</dbReference>
<dbReference type="InterPro" id="IPR021731">
    <property type="entry name" value="AMIN_dom"/>
</dbReference>
<dbReference type="Gene3D" id="2.60.40.3500">
    <property type="match status" value="1"/>
</dbReference>
<dbReference type="EC" id="3.5.1.28" evidence="2"/>
<evidence type="ECO:0000256" key="1">
    <source>
        <dbReference type="ARBA" id="ARBA00001561"/>
    </source>
</evidence>
<keyword evidence="4" id="KW-0732">Signal</keyword>
<feature type="signal peptide" evidence="4">
    <location>
        <begin position="1"/>
        <end position="20"/>
    </location>
</feature>
<evidence type="ECO:0000256" key="4">
    <source>
        <dbReference type="SAM" id="SignalP"/>
    </source>
</evidence>
<reference evidence="6 7" key="1">
    <citation type="journal article" date="2014" name="BMC Genomics">
        <title>Architecture and functions of a multipartite genome of the methylotrophic bacterium Paracoccus aminophilus JCM 7686, containing primary and secondary chromids.</title>
        <authorList>
            <person name="Dziewit L."/>
            <person name="Czarnecki J."/>
            <person name="Wibberg D."/>
            <person name="Radlinska M."/>
            <person name="Mrozek P."/>
            <person name="Szymczak M."/>
            <person name="Schluter A."/>
            <person name="Puhler A."/>
            <person name="Bartosik D."/>
        </authorList>
    </citation>
    <scope>NUCLEOTIDE SEQUENCE [LARGE SCALE GENOMIC DNA]</scope>
    <source>
        <strain evidence="6">JCM 7686</strain>
    </source>
</reference>
<organism evidence="6 7">
    <name type="scientific">Paracoccus aminophilus JCM 7686</name>
    <dbReference type="NCBI Taxonomy" id="1367847"/>
    <lineage>
        <taxon>Bacteria</taxon>
        <taxon>Pseudomonadati</taxon>
        <taxon>Pseudomonadota</taxon>
        <taxon>Alphaproteobacteria</taxon>
        <taxon>Rhodobacterales</taxon>
        <taxon>Paracoccaceae</taxon>
        <taxon>Paracoccus</taxon>
    </lineage>
</organism>
<keyword evidence="3 6" id="KW-0378">Hydrolase</keyword>
<evidence type="ECO:0000313" key="6">
    <source>
        <dbReference type="EMBL" id="AGT08448.1"/>
    </source>
</evidence>
<dbReference type="GO" id="GO:0008745">
    <property type="term" value="F:N-acetylmuramoyl-L-alanine amidase activity"/>
    <property type="evidence" value="ECO:0007669"/>
    <property type="project" value="UniProtKB-EC"/>
</dbReference>
<sequence>MRRFLHAIGLLLALALPLAAQEVPAEPGAAKISVSQSAIAAEGRDRGKPRPLDITVATSRAVPFRTYFLADPPRLVVDFRDLDFRGAKPETMPGADQVPGLRWGNFREGWSRLVVELAGPYAMKNALQSAENGASALHLRIEPVKDKDFVVRPDALAALWDLPQSTVPPAKPRAATEASTRPLRIAIDPGHGGIDPGAQVGAISEAAVMLGFTRELTEVLQASGFEVIPTRIDDSFVPLERRMTKARAAGADLFLSFHADALPAGQAAGATIYIWNSDANDRAADELASRHDRDDILSGVDLTGTDDEVAQVLMDLARTENHPRSESFAKMLAAELSQQGFDMHRRPVRGAAFSVLKSPDIPSVLIELGFLTDASDRANLFDPDWRGRMSQSIARAIGIWSKDEAKRAELLRK</sequence>
<feature type="domain" description="MurNAc-LAA" evidence="5">
    <location>
        <begin position="243"/>
        <end position="398"/>
    </location>
</feature>
<dbReference type="Pfam" id="PF11741">
    <property type="entry name" value="AMIN"/>
    <property type="match status" value="1"/>
</dbReference>
<feature type="chain" id="PRO_5004534890" description="N-acetylmuramoyl-L-alanine amidase" evidence="4">
    <location>
        <begin position="21"/>
        <end position="413"/>
    </location>
</feature>